<dbReference type="Gene3D" id="2.40.50.140">
    <property type="entry name" value="Nucleic acid-binding proteins"/>
    <property type="match status" value="1"/>
</dbReference>
<dbReference type="CDD" id="cd04318">
    <property type="entry name" value="EcAsnRS_like_N"/>
    <property type="match status" value="1"/>
</dbReference>
<evidence type="ECO:0000256" key="3">
    <source>
        <dbReference type="ARBA" id="ARBA00022840"/>
    </source>
</evidence>
<dbReference type="AlphaFoldDB" id="C0NGQ6"/>
<reference evidence="8" key="1">
    <citation type="submission" date="2009-02" db="EMBL/GenBank/DDBJ databases">
        <title>The Genome Sequence of Ajellomyces capsulatus strain G186AR.</title>
        <authorList>
            <consortium name="The Broad Institute Genome Sequencing Platform"/>
            <person name="Champion M."/>
            <person name="Cuomo C."/>
            <person name="Ma L.-J."/>
            <person name="Henn M.R."/>
            <person name="Sil A."/>
            <person name="Goldman B."/>
            <person name="Young S.K."/>
            <person name="Kodira C.D."/>
            <person name="Zeng Q."/>
            <person name="Koehrsen M."/>
            <person name="Alvarado L."/>
            <person name="Berlin A."/>
            <person name="Borenstein D."/>
            <person name="Chen Z."/>
            <person name="Engels R."/>
            <person name="Freedman E."/>
            <person name="Gellesch M."/>
            <person name="Goldberg J."/>
            <person name="Griggs A."/>
            <person name="Gujja S."/>
            <person name="Heiman D."/>
            <person name="Hepburn T."/>
            <person name="Howarth C."/>
            <person name="Jen D."/>
            <person name="Larson L."/>
            <person name="Lewis B."/>
            <person name="Mehta T."/>
            <person name="Park D."/>
            <person name="Pearson M."/>
            <person name="Roberts A."/>
            <person name="Saif S."/>
            <person name="Shea T."/>
            <person name="Shenoy N."/>
            <person name="Sisk P."/>
            <person name="Stolte C."/>
            <person name="Sykes S."/>
            <person name="Walk T."/>
            <person name="White J."/>
            <person name="Yandava C."/>
            <person name="Klein B."/>
            <person name="McEwen J.G."/>
            <person name="Puccia R."/>
            <person name="Goldman G.H."/>
            <person name="Felipe M.S."/>
            <person name="Nino-Vega G."/>
            <person name="San-Blas G."/>
            <person name="Taylor J."/>
            <person name="Mendoza L."/>
            <person name="Galagan J."/>
            <person name="Nusbaum C."/>
            <person name="Birren B."/>
        </authorList>
    </citation>
    <scope>NUCLEOTIDE SEQUENCE</scope>
    <source>
        <strain evidence="8">G186AR</strain>
    </source>
</reference>
<dbReference type="PRINTS" id="PR01042">
    <property type="entry name" value="TRNASYNTHASP"/>
</dbReference>
<evidence type="ECO:0000256" key="4">
    <source>
        <dbReference type="ARBA" id="ARBA00022917"/>
    </source>
</evidence>
<organism evidence="8 9">
    <name type="scientific">Ajellomyces capsulatus (strain G186AR / H82 / ATCC MYA-2454 / RMSCC 2432)</name>
    <name type="common">Darling's disease fungus</name>
    <name type="synonym">Histoplasma capsulatum</name>
    <dbReference type="NCBI Taxonomy" id="447093"/>
    <lineage>
        <taxon>Eukaryota</taxon>
        <taxon>Fungi</taxon>
        <taxon>Dikarya</taxon>
        <taxon>Ascomycota</taxon>
        <taxon>Pezizomycotina</taxon>
        <taxon>Eurotiomycetes</taxon>
        <taxon>Eurotiomycetidae</taxon>
        <taxon>Onygenales</taxon>
        <taxon>Ajellomycetaceae</taxon>
        <taxon>Histoplasma</taxon>
    </lineage>
</organism>
<evidence type="ECO:0000256" key="2">
    <source>
        <dbReference type="ARBA" id="ARBA00022741"/>
    </source>
</evidence>
<keyword evidence="5" id="KW-0030">Aminoacyl-tRNA synthetase</keyword>
<dbReference type="HOGENOM" id="CLU_004553_2_0_1"/>
<evidence type="ECO:0000256" key="5">
    <source>
        <dbReference type="ARBA" id="ARBA00023146"/>
    </source>
</evidence>
<accession>C0NGQ6</accession>
<dbReference type="InterPro" id="IPR012340">
    <property type="entry name" value="NA-bd_OB-fold"/>
</dbReference>
<gene>
    <name evidence="8" type="ORF">HCBG_02528</name>
</gene>
<dbReference type="RefSeq" id="XP_045289472.1">
    <property type="nucleotide sequence ID" value="XM_045429577.1"/>
</dbReference>
<dbReference type="GO" id="GO:0003676">
    <property type="term" value="F:nucleic acid binding"/>
    <property type="evidence" value="ECO:0007669"/>
    <property type="project" value="InterPro"/>
</dbReference>
<keyword evidence="2" id="KW-0547">Nucleotide-binding</keyword>
<dbReference type="Pfam" id="PF00152">
    <property type="entry name" value="tRNA-synt_2"/>
    <property type="match status" value="1"/>
</dbReference>
<protein>
    <submittedName>
        <fullName evidence="8">Asparaginyl-tRNA synthetase</fullName>
    </submittedName>
</protein>
<proteinExistence type="predicted"/>
<keyword evidence="9" id="KW-1185">Reference proteome</keyword>
<evidence type="ECO:0000259" key="7">
    <source>
        <dbReference type="PROSITE" id="PS50862"/>
    </source>
</evidence>
<dbReference type="Gene3D" id="3.30.930.10">
    <property type="entry name" value="Bira Bifunctional Protein, Domain 2"/>
    <property type="match status" value="1"/>
</dbReference>
<dbReference type="InterPro" id="IPR006195">
    <property type="entry name" value="aa-tRNA-synth_II"/>
</dbReference>
<dbReference type="SUPFAM" id="SSF50249">
    <property type="entry name" value="Nucleic acid-binding proteins"/>
    <property type="match status" value="1"/>
</dbReference>
<dbReference type="InParanoid" id="C0NGQ6"/>
<dbReference type="SUPFAM" id="SSF55681">
    <property type="entry name" value="Class II aaRS and biotin synthetases"/>
    <property type="match status" value="1"/>
</dbReference>
<dbReference type="InterPro" id="IPR002312">
    <property type="entry name" value="Asp/Asn-tRNA-synth_IIb"/>
</dbReference>
<dbReference type="InterPro" id="IPR004364">
    <property type="entry name" value="Aa-tRNA-synt_II"/>
</dbReference>
<dbReference type="GO" id="GO:0005739">
    <property type="term" value="C:mitochondrion"/>
    <property type="evidence" value="ECO:0007669"/>
    <property type="project" value="TreeGrafter"/>
</dbReference>
<dbReference type="GO" id="GO:0005524">
    <property type="term" value="F:ATP binding"/>
    <property type="evidence" value="ECO:0007669"/>
    <property type="project" value="UniProtKB-KW"/>
</dbReference>
<keyword evidence="3" id="KW-0067">ATP-binding</keyword>
<evidence type="ECO:0000313" key="8">
    <source>
        <dbReference type="EMBL" id="EEH08991.1"/>
    </source>
</evidence>
<dbReference type="PROSITE" id="PS50862">
    <property type="entry name" value="AA_TRNA_LIGASE_II"/>
    <property type="match status" value="1"/>
</dbReference>
<keyword evidence="1" id="KW-0436">Ligase</keyword>
<dbReference type="PANTHER" id="PTHR22594">
    <property type="entry name" value="ASPARTYL/LYSYL-TRNA SYNTHETASE"/>
    <property type="match status" value="1"/>
</dbReference>
<name>C0NGQ6_AJECG</name>
<dbReference type="InterPro" id="IPR045864">
    <property type="entry name" value="aa-tRNA-synth_II/BPL/LPL"/>
</dbReference>
<dbReference type="GeneID" id="69035544"/>
<dbReference type="FunCoup" id="C0NGQ6">
    <property type="interactions" value="467"/>
</dbReference>
<dbReference type="GO" id="GO:0004816">
    <property type="term" value="F:asparagine-tRNA ligase activity"/>
    <property type="evidence" value="ECO:0007669"/>
    <property type="project" value="TreeGrafter"/>
</dbReference>
<feature type="domain" description="Aminoacyl-transfer RNA synthetases class-II family profile" evidence="7">
    <location>
        <begin position="209"/>
        <end position="581"/>
    </location>
</feature>
<evidence type="ECO:0000256" key="6">
    <source>
        <dbReference type="SAM" id="MobiDB-lite"/>
    </source>
</evidence>
<feature type="compositionally biased region" description="Low complexity" evidence="6">
    <location>
        <begin position="516"/>
        <end position="527"/>
    </location>
</feature>
<dbReference type="Proteomes" id="UP000001631">
    <property type="component" value="Unassembled WGS sequence"/>
</dbReference>
<dbReference type="InterPro" id="IPR004365">
    <property type="entry name" value="NA-bd_OB_tRNA"/>
</dbReference>
<dbReference type="VEuPathDB" id="FungiDB:I7I50_10526"/>
<sequence>MLLWRRCLSTSASAPTIAGQKSPLLLRCAQLLDTSRSTSRTAETATAAPDGSASSLDNRQIRVRGFIRSVRKQKRFAFAEISDGSTIKSVQAILTPEQAARLSTGSAVDISGVWQPCPPGKEQSHELHATEVKITGEADPEVSFVPIPCTACRLSFTDTYTLPNRQTYPIQKKYHSPDFLRQIPHLRLRTPFNSLLSRFRSESIFQLGQVFRFQLGGCFVQVQPPLITSSDCEGAGEVFTVVPGDKVDGAEVGEFFRSPKYLTVSSQLHLEAYAAELGNVWALSPTFRAEKSDTPRHLSEFYMLEVEMNFVQSVDSLTDIVESLIRDLTKRLYETPVAEEIFTAKRTGESGAEKVDKGLRLRWLGIMEGEKWPRITYTSAIELLQKAVQSKATIFNFPPVWEEGLQLEHEKFIVDEIGKGRPVFVTHYPKKVKPFYMAPSVVADESSSSSPVEVLHHDPLQTRETVACFDLLMPEISEVVGGSIREQRLPNLIQNMREHGLLKKKLEAGSDADNASSSTHSISESSSPVYPYLQPDEHLGSIQWYADLRRWGSAPHGGFGLGFDRYLGYLAGVSSLRDVVPFPRHFGRAEC</sequence>
<evidence type="ECO:0000313" key="9">
    <source>
        <dbReference type="Proteomes" id="UP000001631"/>
    </source>
</evidence>
<dbReference type="Pfam" id="PF01336">
    <property type="entry name" value="tRNA_anti-codon"/>
    <property type="match status" value="1"/>
</dbReference>
<evidence type="ECO:0000256" key="1">
    <source>
        <dbReference type="ARBA" id="ARBA00022598"/>
    </source>
</evidence>
<feature type="region of interest" description="Disordered" evidence="6">
    <location>
        <begin position="508"/>
        <end position="529"/>
    </location>
</feature>
<keyword evidence="4" id="KW-0648">Protein biosynthesis</keyword>
<dbReference type="EMBL" id="GG663365">
    <property type="protein sequence ID" value="EEH08991.1"/>
    <property type="molecule type" value="Genomic_DNA"/>
</dbReference>
<dbReference type="STRING" id="447093.C0NGQ6"/>
<dbReference type="GO" id="GO:0006421">
    <property type="term" value="P:asparaginyl-tRNA aminoacylation"/>
    <property type="evidence" value="ECO:0007669"/>
    <property type="project" value="TreeGrafter"/>
</dbReference>
<dbReference type="PANTHER" id="PTHR22594:SF34">
    <property type="entry name" value="ASPARAGINE--TRNA LIGASE, MITOCHONDRIAL-RELATED"/>
    <property type="match status" value="1"/>
</dbReference>